<dbReference type="InterPro" id="IPR025156">
    <property type="entry name" value="RNase_M5_C"/>
</dbReference>
<dbReference type="EMBL" id="VSSQ01006044">
    <property type="protein sequence ID" value="MPM31342.1"/>
    <property type="molecule type" value="Genomic_DNA"/>
</dbReference>
<accession>A0A644YRX3</accession>
<organism evidence="2">
    <name type="scientific">bioreactor metagenome</name>
    <dbReference type="NCBI Taxonomy" id="1076179"/>
    <lineage>
        <taxon>unclassified sequences</taxon>
        <taxon>metagenomes</taxon>
        <taxon>ecological metagenomes</taxon>
    </lineage>
</organism>
<dbReference type="Pfam" id="PF01751">
    <property type="entry name" value="Toprim"/>
    <property type="match status" value="1"/>
</dbReference>
<dbReference type="PANTHER" id="PTHR39156">
    <property type="entry name" value="RIBONUCLEASE M5"/>
    <property type="match status" value="1"/>
</dbReference>
<protein>
    <submittedName>
        <fullName evidence="2">Ribonuclease M5</fullName>
        <ecNumber evidence="2">3.1.26.8</ecNumber>
    </submittedName>
</protein>
<evidence type="ECO:0000313" key="2">
    <source>
        <dbReference type="EMBL" id="MPM31342.1"/>
    </source>
</evidence>
<dbReference type="GO" id="GO:0043822">
    <property type="term" value="F:ribonuclease M5 activity"/>
    <property type="evidence" value="ECO:0007669"/>
    <property type="project" value="UniProtKB-EC"/>
</dbReference>
<dbReference type="PANTHER" id="PTHR39156:SF2">
    <property type="entry name" value="DNA PRIMASE (BACTERIAL TYPE) AND SMALL PRIMASE-LIKE PROTEINS"/>
    <property type="match status" value="1"/>
</dbReference>
<reference evidence="2" key="1">
    <citation type="submission" date="2019-08" db="EMBL/GenBank/DDBJ databases">
        <authorList>
            <person name="Kucharzyk K."/>
            <person name="Murdoch R.W."/>
            <person name="Higgins S."/>
            <person name="Loffler F."/>
        </authorList>
    </citation>
    <scope>NUCLEOTIDE SEQUENCE</scope>
</reference>
<dbReference type="EC" id="3.1.26.8" evidence="2"/>
<proteinExistence type="predicted"/>
<dbReference type="GO" id="GO:0006364">
    <property type="term" value="P:rRNA processing"/>
    <property type="evidence" value="ECO:0007669"/>
    <property type="project" value="TreeGrafter"/>
</dbReference>
<name>A0A644YRX3_9ZZZZ</name>
<feature type="domain" description="Toprim" evidence="1">
    <location>
        <begin position="5"/>
        <end position="100"/>
    </location>
</feature>
<dbReference type="Gene3D" id="3.40.1360.10">
    <property type="match status" value="1"/>
</dbReference>
<dbReference type="PROSITE" id="PS50880">
    <property type="entry name" value="TOPRIM"/>
    <property type="match status" value="1"/>
</dbReference>
<keyword evidence="2" id="KW-0378">Hydrolase</keyword>
<dbReference type="AlphaFoldDB" id="A0A644YRX3"/>
<gene>
    <name evidence="2" type="primary">rnmV_7</name>
    <name evidence="2" type="ORF">SDC9_77897</name>
</gene>
<dbReference type="InterPro" id="IPR006171">
    <property type="entry name" value="TOPRIM_dom"/>
</dbReference>
<dbReference type="SMART" id="SM00493">
    <property type="entry name" value="TOPRIM"/>
    <property type="match status" value="1"/>
</dbReference>
<comment type="caution">
    <text evidence="2">The sequence shown here is derived from an EMBL/GenBank/DDBJ whole genome shotgun (WGS) entry which is preliminary data.</text>
</comment>
<sequence>MLRIKEAIVVEGRYDKNTLSQIVDTVILETKGFGLFRDKELLLLLRRLAQRRGLIIFTDPDGAGFLIRNHLKGAIDPGLWKNAYIPDIHGKERRKRRPGAEGKLGVEGMRPEQLEEALRRAGATFEGEEEVAVKPGNAITKADLYSWGLSGRPDSAARRQDLMRRLELPEHLSASGLLEVLNALYSREELAEQIKQKNF</sequence>
<dbReference type="SUPFAM" id="SSF110455">
    <property type="entry name" value="Toprim domain"/>
    <property type="match status" value="1"/>
</dbReference>
<evidence type="ECO:0000259" key="1">
    <source>
        <dbReference type="PROSITE" id="PS50880"/>
    </source>
</evidence>
<dbReference type="Pfam" id="PF13331">
    <property type="entry name" value="DUF4093"/>
    <property type="match status" value="1"/>
</dbReference>